<keyword evidence="2" id="KW-1185">Reference proteome</keyword>
<dbReference type="HOGENOM" id="CLU_1636698_0_0_1"/>
<evidence type="ECO:0000313" key="2">
    <source>
        <dbReference type="Proteomes" id="UP000011081"/>
    </source>
</evidence>
<gene>
    <name evidence="1" type="ORF">VCUG_00596</name>
</gene>
<protein>
    <submittedName>
        <fullName evidence="1">Uncharacterized protein</fullName>
    </submittedName>
</protein>
<accession>L2GW52</accession>
<dbReference type="RefSeq" id="XP_008073619.1">
    <property type="nucleotide sequence ID" value="XM_008075428.1"/>
</dbReference>
<dbReference type="InParanoid" id="L2GW52"/>
<proteinExistence type="predicted"/>
<dbReference type="Proteomes" id="UP000011081">
    <property type="component" value="Unassembled WGS sequence"/>
</dbReference>
<sequence length="162" mass="17902">MIEVTLKDDLSLVVNENCKDVVVSECVGTYDLSRPACFVSIEIGFCAVTPEKLIVKGPIRTESLSIHDILDEIHALARFFSEFEEINCLLIGHSPELKQSAGLECLVLYRHKTVESNKLANSNPSATQNTIVDEPSLCADEFDTRAEKILAAIFNLCAMKKV</sequence>
<organism evidence="1 2">
    <name type="scientific">Vavraia culicis (isolate floridensis)</name>
    <name type="common">Microsporidian parasite</name>
    <dbReference type="NCBI Taxonomy" id="948595"/>
    <lineage>
        <taxon>Eukaryota</taxon>
        <taxon>Fungi</taxon>
        <taxon>Fungi incertae sedis</taxon>
        <taxon>Microsporidia</taxon>
        <taxon>Pleistophoridae</taxon>
        <taxon>Vavraia</taxon>
    </lineage>
</organism>
<dbReference type="VEuPathDB" id="MicrosporidiaDB:VCUG_00596"/>
<name>L2GW52_VAVCU</name>
<dbReference type="AlphaFoldDB" id="L2GW52"/>
<dbReference type="GeneID" id="19878481"/>
<dbReference type="EMBL" id="GL877410">
    <property type="protein sequence ID" value="ELA47876.1"/>
    <property type="molecule type" value="Genomic_DNA"/>
</dbReference>
<evidence type="ECO:0000313" key="1">
    <source>
        <dbReference type="EMBL" id="ELA47876.1"/>
    </source>
</evidence>
<reference evidence="2" key="1">
    <citation type="submission" date="2011-03" db="EMBL/GenBank/DDBJ databases">
        <title>The genome sequence of Vavraia culicis strain floridensis.</title>
        <authorList>
            <consortium name="The Broad Institute Genome Sequencing Platform"/>
            <person name="Cuomo C."/>
            <person name="Becnel J."/>
            <person name="Sanscrainte N."/>
            <person name="Young S.K."/>
            <person name="Zeng Q."/>
            <person name="Gargeya S."/>
            <person name="Fitzgerald M."/>
            <person name="Haas B."/>
            <person name="Abouelleil A."/>
            <person name="Alvarado L."/>
            <person name="Arachchi H.M."/>
            <person name="Berlin A."/>
            <person name="Chapman S.B."/>
            <person name="Gearin G."/>
            <person name="Goldberg J."/>
            <person name="Griggs A."/>
            <person name="Gujja S."/>
            <person name="Hansen M."/>
            <person name="Heiman D."/>
            <person name="Howarth C."/>
            <person name="Larimer J."/>
            <person name="Lui A."/>
            <person name="MacDonald P.J.P."/>
            <person name="McCowen C."/>
            <person name="Montmayeur A."/>
            <person name="Murphy C."/>
            <person name="Neiman D."/>
            <person name="Pearson M."/>
            <person name="Priest M."/>
            <person name="Roberts A."/>
            <person name="Saif S."/>
            <person name="Shea T."/>
            <person name="Sisk P."/>
            <person name="Stolte C."/>
            <person name="Sykes S."/>
            <person name="Wortman J."/>
            <person name="Nusbaum C."/>
            <person name="Birren B."/>
        </authorList>
    </citation>
    <scope>NUCLEOTIDE SEQUENCE [LARGE SCALE GENOMIC DNA]</scope>
    <source>
        <strain evidence="2">floridensis</strain>
    </source>
</reference>